<sequence length="844" mass="93942">MNFNNQLHLISYRYSLPFCVALGIGVITTSSFAAEEAEFDPSFLHSVQGKNAIDIRRFNYGNPIPEGKYYADIYLNNEWKGKANVQYLYTDNANTSTLCLTPELLSLIDVVKGTVPENSYKATCYPASEGLPSAKFHFDLSTLKLNIEIPQAQVNTRPRGYIAPAQWQSGVPAAFVNYDVNYYQYNTPDINNEQTYLGLKAGLNLWGWAFRHRGGESWNNGHSTGYQNIETNVTHDIAQLRAQFTLGDFYTNGELMDSLSLRGIRLASDERMLPNSLRGYAPIVRGIANSNAKVTIYQNAHILYETTVPAGPFVINDLYPSGYAGDLLVQITESNGQTRTFTVPFASVAQLIRPGFSRWQMSVGRYRYANETYHDLIAQGTYQYGLTNDITLNSGLTTSSKYTAGLAGVAFNTPIGAIASDITLSRTTFNHSNVTRKGYSLHTSYSVNIPTTSTNITLAAYRYSSKDFYHLKDALLANHSEFIDDVSIKSAAFYRPKNQFQVSINQELGEKWGNIFLTGTTYNYWEHKGSRNEYQMGYSHFWKKLGYQIGFSQSRDNEQQRRDDRFYVNFTLPLGERVQSPIFSTVLNYNKGEKNSIQTSISGIAGEDNQFSYGISGNSQESGPSGYAMNGGYRSPYVNVTATVGQDTQHNRQMSLGASGAVVVHPYGVTLSNDLSDTFTIIHAKGAQGAVINNAPGSRLDFWGNGIVPYVTPYEKNQISIDPTNLDLNVELSATEQEIIPRANSATLVTFNTQTGRSLLFDIRMPDGSTPPMASEVLDEHKQLVGYVAQAGRLFTRGLPKQGQLDVIWGPNHDDKCSFTYHATRNETDMRPQTIPVQCIPHSN</sequence>
<dbReference type="PANTHER" id="PTHR30451:SF20">
    <property type="entry name" value="FIMBRIAE USHER"/>
    <property type="match status" value="1"/>
</dbReference>
<keyword evidence="9" id="KW-1029">Fimbrium biogenesis</keyword>
<evidence type="ECO:0000259" key="11">
    <source>
        <dbReference type="Pfam" id="PF13954"/>
    </source>
</evidence>
<dbReference type="Gene3D" id="3.10.20.410">
    <property type="match status" value="1"/>
</dbReference>
<protein>
    <submittedName>
        <fullName evidence="12">F17 fimbrial usher</fullName>
    </submittedName>
    <submittedName>
        <fullName evidence="14">Fimbrial usher protein</fullName>
    </submittedName>
</protein>
<dbReference type="Gene3D" id="2.60.40.3110">
    <property type="match status" value="1"/>
</dbReference>
<feature type="domain" description="PapC N-terminal" evidence="11">
    <location>
        <begin position="38"/>
        <end position="181"/>
    </location>
</feature>
<dbReference type="GO" id="GO:0015473">
    <property type="term" value="F:fimbrial usher porin activity"/>
    <property type="evidence" value="ECO:0007669"/>
    <property type="project" value="InterPro"/>
</dbReference>
<dbReference type="Proteomes" id="UP000254191">
    <property type="component" value="Unassembled WGS sequence"/>
</dbReference>
<keyword evidence="6" id="KW-0732">Signal</keyword>
<dbReference type="PANTHER" id="PTHR30451">
    <property type="entry name" value="OUTER MEMBRANE USHER PROTEIN"/>
    <property type="match status" value="1"/>
</dbReference>
<keyword evidence="3 9" id="KW-0813">Transport</keyword>
<evidence type="ECO:0000313" key="14">
    <source>
        <dbReference type="EMBL" id="SUC18841.1"/>
    </source>
</evidence>
<dbReference type="Gene3D" id="2.60.40.2610">
    <property type="entry name" value="Outer membrane usher protein FimD, plug domain"/>
    <property type="match status" value="1"/>
</dbReference>
<evidence type="ECO:0000313" key="12">
    <source>
        <dbReference type="EMBL" id="ARX35652.1"/>
    </source>
</evidence>
<dbReference type="Pfam" id="PF13953">
    <property type="entry name" value="PapC_C"/>
    <property type="match status" value="1"/>
</dbReference>
<dbReference type="EMBL" id="UAUE01000020">
    <property type="protein sequence ID" value="SPY96888.1"/>
    <property type="molecule type" value="Genomic_DNA"/>
</dbReference>
<proteinExistence type="inferred from homology"/>
<name>A0A1Z1SY54_PROMI</name>
<dbReference type="Pfam" id="PF00577">
    <property type="entry name" value="Usher"/>
    <property type="match status" value="1"/>
</dbReference>
<dbReference type="Gene3D" id="2.60.40.2070">
    <property type="match status" value="1"/>
</dbReference>
<evidence type="ECO:0000256" key="5">
    <source>
        <dbReference type="ARBA" id="ARBA00022692"/>
    </source>
</evidence>
<dbReference type="STRING" id="584.AOUC001_13125"/>
<keyword evidence="4" id="KW-1134">Transmembrane beta strand</keyword>
<dbReference type="InterPro" id="IPR043142">
    <property type="entry name" value="PapC-like_C_sf"/>
</dbReference>
<evidence type="ECO:0000256" key="9">
    <source>
        <dbReference type="RuleBase" id="RU003884"/>
    </source>
</evidence>
<dbReference type="Proteomes" id="UP000251485">
    <property type="component" value="Unassembled WGS sequence"/>
</dbReference>
<reference evidence="16 17" key="2">
    <citation type="submission" date="2018-06" db="EMBL/GenBank/DDBJ databases">
        <authorList>
            <consortium name="Pathogen Informatics"/>
            <person name="Doyle S."/>
        </authorList>
    </citation>
    <scope>NUCLEOTIDE SEQUENCE [LARGE SCALE GENOMIC DNA]</scope>
    <source>
        <strain evidence="13 16">NCTC10975</strain>
        <strain evidence="14 17">NCTC11938</strain>
    </source>
</reference>
<keyword evidence="5 9" id="KW-0812">Transmembrane</keyword>
<keyword evidence="8 9" id="KW-0998">Cell outer membrane</keyword>
<dbReference type="InterPro" id="IPR025949">
    <property type="entry name" value="PapC-like_C"/>
</dbReference>
<keyword evidence="7 9" id="KW-0472">Membrane</keyword>
<dbReference type="FunFam" id="2.60.40.3110:FF:000001">
    <property type="entry name" value="Putative fimbrial outer membrane usher"/>
    <property type="match status" value="1"/>
</dbReference>
<dbReference type="Proteomes" id="UP000195540">
    <property type="component" value="Chromosome"/>
</dbReference>
<dbReference type="EMBL" id="UGTS01000004">
    <property type="protein sequence ID" value="SUC18841.1"/>
    <property type="molecule type" value="Genomic_DNA"/>
</dbReference>
<dbReference type="Pfam" id="PF13954">
    <property type="entry name" value="PapC_N"/>
    <property type="match status" value="1"/>
</dbReference>
<dbReference type="GO" id="GO:0009297">
    <property type="term" value="P:pilus assembly"/>
    <property type="evidence" value="ECO:0007669"/>
    <property type="project" value="InterPro"/>
</dbReference>
<evidence type="ECO:0000313" key="16">
    <source>
        <dbReference type="Proteomes" id="UP000251485"/>
    </source>
</evidence>
<dbReference type="RefSeq" id="WP_004247001.1">
    <property type="nucleotide sequence ID" value="NZ_CAXOLA010000017.1"/>
</dbReference>
<dbReference type="SUPFAM" id="SSF141729">
    <property type="entry name" value="FimD N-terminal domain-like"/>
    <property type="match status" value="1"/>
</dbReference>
<comment type="subcellular location">
    <subcellularLocation>
        <location evidence="1 9">Cell outer membrane</location>
        <topology evidence="1 9">Multi-pass membrane protein</topology>
    </subcellularLocation>
</comment>
<dbReference type="PROSITE" id="PS01151">
    <property type="entry name" value="FIMBRIAL_USHER"/>
    <property type="match status" value="1"/>
</dbReference>
<evidence type="ECO:0000313" key="17">
    <source>
        <dbReference type="Proteomes" id="UP000254191"/>
    </source>
</evidence>
<evidence type="ECO:0000256" key="1">
    <source>
        <dbReference type="ARBA" id="ARBA00004571"/>
    </source>
</evidence>
<evidence type="ECO:0000256" key="8">
    <source>
        <dbReference type="ARBA" id="ARBA00023237"/>
    </source>
</evidence>
<dbReference type="InterPro" id="IPR042186">
    <property type="entry name" value="FimD_plug_dom"/>
</dbReference>
<dbReference type="InterPro" id="IPR025885">
    <property type="entry name" value="PapC_N"/>
</dbReference>
<feature type="domain" description="PapC-like C-terminal" evidence="10">
    <location>
        <begin position="760"/>
        <end position="823"/>
    </location>
</feature>
<dbReference type="EMBL" id="CP021694">
    <property type="protein sequence ID" value="ARX35652.1"/>
    <property type="molecule type" value="Genomic_DNA"/>
</dbReference>
<dbReference type="InterPro" id="IPR037224">
    <property type="entry name" value="PapC_N_sf"/>
</dbReference>
<evidence type="ECO:0000256" key="4">
    <source>
        <dbReference type="ARBA" id="ARBA00022452"/>
    </source>
</evidence>
<dbReference type="AlphaFoldDB" id="A0A1Z1SY54"/>
<organism evidence="14 17">
    <name type="scientific">Proteus mirabilis</name>
    <dbReference type="NCBI Taxonomy" id="584"/>
    <lineage>
        <taxon>Bacteria</taxon>
        <taxon>Pseudomonadati</taxon>
        <taxon>Pseudomonadota</taxon>
        <taxon>Gammaproteobacteria</taxon>
        <taxon>Enterobacterales</taxon>
        <taxon>Morganellaceae</taxon>
        <taxon>Proteus</taxon>
    </lineage>
</organism>
<evidence type="ECO:0000256" key="7">
    <source>
        <dbReference type="ARBA" id="ARBA00023136"/>
    </source>
</evidence>
<reference evidence="12 15" key="1">
    <citation type="submission" date="2017-05" db="EMBL/GenBank/DDBJ databases">
        <title>Whole genome sequencing of Proteus mirabilis AR_0155.</title>
        <authorList>
            <person name="Conlan S."/>
            <person name="Thomas P.J."/>
            <person name="Mullikin J."/>
            <person name="Frank K.M."/>
            <person name="Segre J.A."/>
        </authorList>
    </citation>
    <scope>NUCLEOTIDE SEQUENCE [LARGE SCALE GENOMIC DNA]</scope>
    <source>
        <strain evidence="12 15">AR_0155</strain>
    </source>
</reference>
<accession>A0A1Z1SY54</accession>
<evidence type="ECO:0000259" key="10">
    <source>
        <dbReference type="Pfam" id="PF13953"/>
    </source>
</evidence>
<dbReference type="GO" id="GO:0009279">
    <property type="term" value="C:cell outer membrane"/>
    <property type="evidence" value="ECO:0007669"/>
    <property type="project" value="UniProtKB-SubCell"/>
</dbReference>
<evidence type="ECO:0000313" key="13">
    <source>
        <dbReference type="EMBL" id="SPY96888.1"/>
    </source>
</evidence>
<evidence type="ECO:0000256" key="3">
    <source>
        <dbReference type="ARBA" id="ARBA00022448"/>
    </source>
</evidence>
<comment type="similarity">
    <text evidence="2 9">Belongs to the fimbrial export usher family.</text>
</comment>
<dbReference type="InterPro" id="IPR000015">
    <property type="entry name" value="Fimb_usher"/>
</dbReference>
<evidence type="ECO:0000256" key="2">
    <source>
        <dbReference type="ARBA" id="ARBA00008064"/>
    </source>
</evidence>
<evidence type="ECO:0000256" key="6">
    <source>
        <dbReference type="ARBA" id="ARBA00022729"/>
    </source>
</evidence>
<gene>
    <name evidence="14" type="primary">htrE_1</name>
    <name evidence="13" type="synonym">htrE_2</name>
    <name evidence="12" type="ORF">AM402_16310</name>
    <name evidence="13" type="ORF">NCTC10975_02626</name>
    <name evidence="14" type="ORF">NCTC11938_00929</name>
</gene>
<evidence type="ECO:0000313" key="15">
    <source>
        <dbReference type="Proteomes" id="UP000195540"/>
    </source>
</evidence>
<dbReference type="InterPro" id="IPR018030">
    <property type="entry name" value="Fimbrial_membr_usher_CS"/>
</dbReference>